<evidence type="ECO:0000313" key="1">
    <source>
        <dbReference type="EMBL" id="EKC40510.1"/>
    </source>
</evidence>
<sequence length="107" mass="11886">MRVIKSRVKVVLVIRKFAVDCLFDGETEKILPSNKDDFLRSIKPIFEDAVGLQFSGFVGDAVLSLDDSSFSPSGEVDVLLLQASFTDNMVLNRDVRGLLHSLPMIIE</sequence>
<organism evidence="1">
    <name type="scientific">Magallana gigas</name>
    <name type="common">Pacific oyster</name>
    <name type="synonym">Crassostrea gigas</name>
    <dbReference type="NCBI Taxonomy" id="29159"/>
    <lineage>
        <taxon>Eukaryota</taxon>
        <taxon>Metazoa</taxon>
        <taxon>Spiralia</taxon>
        <taxon>Lophotrochozoa</taxon>
        <taxon>Mollusca</taxon>
        <taxon>Bivalvia</taxon>
        <taxon>Autobranchia</taxon>
        <taxon>Pteriomorphia</taxon>
        <taxon>Ostreida</taxon>
        <taxon>Ostreoidea</taxon>
        <taxon>Ostreidae</taxon>
        <taxon>Magallana</taxon>
    </lineage>
</organism>
<dbReference type="HOGENOM" id="CLU_2212444_0_0_1"/>
<proteinExistence type="predicted"/>
<accession>K1RGG3</accession>
<dbReference type="EMBL" id="JH819154">
    <property type="protein sequence ID" value="EKC40510.1"/>
    <property type="molecule type" value="Genomic_DNA"/>
</dbReference>
<reference evidence="1" key="1">
    <citation type="journal article" date="2012" name="Nature">
        <title>The oyster genome reveals stress adaptation and complexity of shell formation.</title>
        <authorList>
            <person name="Zhang G."/>
            <person name="Fang X."/>
            <person name="Guo X."/>
            <person name="Li L."/>
            <person name="Luo R."/>
            <person name="Xu F."/>
            <person name="Yang P."/>
            <person name="Zhang L."/>
            <person name="Wang X."/>
            <person name="Qi H."/>
            <person name="Xiong Z."/>
            <person name="Que H."/>
            <person name="Xie Y."/>
            <person name="Holland P.W."/>
            <person name="Paps J."/>
            <person name="Zhu Y."/>
            <person name="Wu F."/>
            <person name="Chen Y."/>
            <person name="Wang J."/>
            <person name="Peng C."/>
            <person name="Meng J."/>
            <person name="Yang L."/>
            <person name="Liu J."/>
            <person name="Wen B."/>
            <person name="Zhang N."/>
            <person name="Huang Z."/>
            <person name="Zhu Q."/>
            <person name="Feng Y."/>
            <person name="Mount A."/>
            <person name="Hedgecock D."/>
            <person name="Xu Z."/>
            <person name="Liu Y."/>
            <person name="Domazet-Loso T."/>
            <person name="Du Y."/>
            <person name="Sun X."/>
            <person name="Zhang S."/>
            <person name="Liu B."/>
            <person name="Cheng P."/>
            <person name="Jiang X."/>
            <person name="Li J."/>
            <person name="Fan D."/>
            <person name="Wang W."/>
            <person name="Fu W."/>
            <person name="Wang T."/>
            <person name="Wang B."/>
            <person name="Zhang J."/>
            <person name="Peng Z."/>
            <person name="Li Y."/>
            <person name="Li N."/>
            <person name="Wang J."/>
            <person name="Chen M."/>
            <person name="He Y."/>
            <person name="Tan F."/>
            <person name="Song X."/>
            <person name="Zheng Q."/>
            <person name="Huang R."/>
            <person name="Yang H."/>
            <person name="Du X."/>
            <person name="Chen L."/>
            <person name="Yang M."/>
            <person name="Gaffney P.M."/>
            <person name="Wang S."/>
            <person name="Luo L."/>
            <person name="She Z."/>
            <person name="Ming Y."/>
            <person name="Huang W."/>
            <person name="Zhang S."/>
            <person name="Huang B."/>
            <person name="Zhang Y."/>
            <person name="Qu T."/>
            <person name="Ni P."/>
            <person name="Miao G."/>
            <person name="Wang J."/>
            <person name="Wang Q."/>
            <person name="Steinberg C.E."/>
            <person name="Wang H."/>
            <person name="Li N."/>
            <person name="Qian L."/>
            <person name="Zhang G."/>
            <person name="Li Y."/>
            <person name="Yang H."/>
            <person name="Liu X."/>
            <person name="Wang J."/>
            <person name="Yin Y."/>
            <person name="Wang J."/>
        </authorList>
    </citation>
    <scope>NUCLEOTIDE SEQUENCE [LARGE SCALE GENOMIC DNA]</scope>
    <source>
        <strain evidence="1">05x7-T-G4-1.051#20</strain>
    </source>
</reference>
<gene>
    <name evidence="1" type="ORF">CGI_10022949</name>
</gene>
<dbReference type="InParanoid" id="K1RGG3"/>
<dbReference type="AlphaFoldDB" id="K1RGG3"/>
<name>K1RGG3_MAGGI</name>
<protein>
    <submittedName>
        <fullName evidence="1">Uncharacterized protein</fullName>
    </submittedName>
</protein>